<evidence type="ECO:0000259" key="1">
    <source>
        <dbReference type="Pfam" id="PF05099"/>
    </source>
</evidence>
<organism evidence="2 3">
    <name type="scientific">Sagittula marina</name>
    <dbReference type="NCBI Taxonomy" id="943940"/>
    <lineage>
        <taxon>Bacteria</taxon>
        <taxon>Pseudomonadati</taxon>
        <taxon>Pseudomonadota</taxon>
        <taxon>Alphaproteobacteria</taxon>
        <taxon>Rhodobacterales</taxon>
        <taxon>Roseobacteraceae</taxon>
        <taxon>Sagittula</taxon>
    </lineage>
</organism>
<accession>A0A7W6DL27</accession>
<dbReference type="SUPFAM" id="SSF158682">
    <property type="entry name" value="TerB-like"/>
    <property type="match status" value="1"/>
</dbReference>
<dbReference type="RefSeq" id="WP_183963220.1">
    <property type="nucleotide sequence ID" value="NZ_BAABBZ010000014.1"/>
</dbReference>
<keyword evidence="3" id="KW-1185">Reference proteome</keyword>
<dbReference type="Proteomes" id="UP000541426">
    <property type="component" value="Unassembled WGS sequence"/>
</dbReference>
<dbReference type="AlphaFoldDB" id="A0A7W6DL27"/>
<sequence>MFERLTHFFANKAPKQAPLPAMDAKHALGTLLVRVAQIDRAYLFEEIEQIDRILAEWNDINPVEAAKMRAMCERLSESAGESEELADLIREHVDYAHRLEAAQAMWKVALADGITDQQEEALIDLIENHLSVESMDSEAARASAVIS</sequence>
<dbReference type="Pfam" id="PF05099">
    <property type="entry name" value="TerB"/>
    <property type="match status" value="1"/>
</dbReference>
<dbReference type="InterPro" id="IPR007791">
    <property type="entry name" value="DjlA_N"/>
</dbReference>
<evidence type="ECO:0000313" key="2">
    <source>
        <dbReference type="EMBL" id="MBB3984534.1"/>
    </source>
</evidence>
<gene>
    <name evidence="2" type="ORF">GGQ68_000850</name>
</gene>
<dbReference type="Gene3D" id="1.10.3680.10">
    <property type="entry name" value="TerB-like"/>
    <property type="match status" value="1"/>
</dbReference>
<comment type="caution">
    <text evidence="2">The sequence shown here is derived from an EMBL/GenBank/DDBJ whole genome shotgun (WGS) entry which is preliminary data.</text>
</comment>
<feature type="domain" description="Co-chaperone DjlA N-terminal" evidence="1">
    <location>
        <begin position="27"/>
        <end position="142"/>
    </location>
</feature>
<evidence type="ECO:0000313" key="3">
    <source>
        <dbReference type="Proteomes" id="UP000541426"/>
    </source>
</evidence>
<name>A0A7W6DL27_9RHOB</name>
<dbReference type="CDD" id="cd07313">
    <property type="entry name" value="terB_like_2"/>
    <property type="match status" value="1"/>
</dbReference>
<protein>
    <submittedName>
        <fullName evidence="2">Putative tellurite resistance protein B-like protein</fullName>
    </submittedName>
</protein>
<reference evidence="2 3" key="1">
    <citation type="submission" date="2020-08" db="EMBL/GenBank/DDBJ databases">
        <title>Genomic Encyclopedia of Type Strains, Phase IV (KMG-IV): sequencing the most valuable type-strain genomes for metagenomic binning, comparative biology and taxonomic classification.</title>
        <authorList>
            <person name="Goeker M."/>
        </authorList>
    </citation>
    <scope>NUCLEOTIDE SEQUENCE [LARGE SCALE GENOMIC DNA]</scope>
    <source>
        <strain evidence="2 3">DSM 102235</strain>
    </source>
</reference>
<proteinExistence type="predicted"/>
<dbReference type="InterPro" id="IPR029024">
    <property type="entry name" value="TerB-like"/>
</dbReference>
<dbReference type="EMBL" id="JACIEJ010000002">
    <property type="protein sequence ID" value="MBB3984534.1"/>
    <property type="molecule type" value="Genomic_DNA"/>
</dbReference>